<reference evidence="1" key="1">
    <citation type="submission" date="2017-10" db="EMBL/GenBank/DDBJ databases">
        <title>Genome sequence of cellulolytic Lachnospiraceae bacterium XHS1971 isolated from hotspring sediment.</title>
        <authorList>
            <person name="Vasudevan G."/>
            <person name="Joshi A.J."/>
            <person name="Hivarkar S."/>
            <person name="Lanjekar V.B."/>
            <person name="Dhakephalkar P.K."/>
            <person name="Dagar S."/>
        </authorList>
    </citation>
    <scope>NUCLEOTIDE SEQUENCE</scope>
    <source>
        <strain evidence="1">XHS1971</strain>
    </source>
</reference>
<sequence length="127" mass="14740">MRTMQLSELQLPERFAKKLRQDMTYLLSYKDIEIKQIILFGSCARGDCKVTSDLDILLITKESIQRQIRGDIASELEEELDQVRTDVVFYSEPIFEQSDSLFIKQVRKDGIIIYNQEGDGGEYHATK</sequence>
<evidence type="ECO:0000313" key="1">
    <source>
        <dbReference type="EMBL" id="PHV70178.1"/>
    </source>
</evidence>
<accession>A0AC61DBS8</accession>
<dbReference type="EMBL" id="PEDL01000013">
    <property type="protein sequence ID" value="PHV70178.1"/>
    <property type="molecule type" value="Genomic_DNA"/>
</dbReference>
<organism evidence="1 2">
    <name type="scientific">Sporanaerobium hydrogeniformans</name>
    <dbReference type="NCBI Taxonomy" id="3072179"/>
    <lineage>
        <taxon>Bacteria</taxon>
        <taxon>Bacillati</taxon>
        <taxon>Bacillota</taxon>
        <taxon>Clostridia</taxon>
        <taxon>Lachnospirales</taxon>
        <taxon>Lachnospiraceae</taxon>
        <taxon>Sporanaerobium</taxon>
    </lineage>
</organism>
<comment type="caution">
    <text evidence="1">The sequence shown here is derived from an EMBL/GenBank/DDBJ whole genome shotgun (WGS) entry which is preliminary data.</text>
</comment>
<keyword evidence="2" id="KW-1185">Reference proteome</keyword>
<protein>
    <submittedName>
        <fullName evidence="1">Uncharacterized protein</fullName>
    </submittedName>
</protein>
<dbReference type="Proteomes" id="UP000224460">
    <property type="component" value="Unassembled WGS sequence"/>
</dbReference>
<gene>
    <name evidence="1" type="ORF">CS063_11920</name>
</gene>
<proteinExistence type="predicted"/>
<name>A0AC61DBS8_9FIRM</name>
<evidence type="ECO:0000313" key="2">
    <source>
        <dbReference type="Proteomes" id="UP000224460"/>
    </source>
</evidence>